<accession>A0A0A9GA12</accession>
<evidence type="ECO:0000256" key="1">
    <source>
        <dbReference type="SAM" id="MobiDB-lite"/>
    </source>
</evidence>
<evidence type="ECO:0000313" key="2">
    <source>
        <dbReference type="EMBL" id="JAE21317.1"/>
    </source>
</evidence>
<name>A0A0A9GA12_ARUDO</name>
<organism evidence="2">
    <name type="scientific">Arundo donax</name>
    <name type="common">Giant reed</name>
    <name type="synonym">Donax arundinaceus</name>
    <dbReference type="NCBI Taxonomy" id="35708"/>
    <lineage>
        <taxon>Eukaryota</taxon>
        <taxon>Viridiplantae</taxon>
        <taxon>Streptophyta</taxon>
        <taxon>Embryophyta</taxon>
        <taxon>Tracheophyta</taxon>
        <taxon>Spermatophyta</taxon>
        <taxon>Magnoliopsida</taxon>
        <taxon>Liliopsida</taxon>
        <taxon>Poales</taxon>
        <taxon>Poaceae</taxon>
        <taxon>PACMAD clade</taxon>
        <taxon>Arundinoideae</taxon>
        <taxon>Arundineae</taxon>
        <taxon>Arundo</taxon>
    </lineage>
</organism>
<dbReference type="EMBL" id="GBRH01176579">
    <property type="protein sequence ID" value="JAE21317.1"/>
    <property type="molecule type" value="Transcribed_RNA"/>
</dbReference>
<proteinExistence type="predicted"/>
<feature type="region of interest" description="Disordered" evidence="1">
    <location>
        <begin position="1"/>
        <end position="25"/>
    </location>
</feature>
<reference evidence="2" key="1">
    <citation type="submission" date="2014-09" db="EMBL/GenBank/DDBJ databases">
        <authorList>
            <person name="Magalhaes I.L.F."/>
            <person name="Oliveira U."/>
            <person name="Santos F.R."/>
            <person name="Vidigal T.H.D.A."/>
            <person name="Brescovit A.D."/>
            <person name="Santos A.J."/>
        </authorList>
    </citation>
    <scope>NUCLEOTIDE SEQUENCE</scope>
    <source>
        <tissue evidence="2">Shoot tissue taken approximately 20 cm above the soil surface</tissue>
    </source>
</reference>
<reference evidence="2" key="2">
    <citation type="journal article" date="2015" name="Data Brief">
        <title>Shoot transcriptome of the giant reed, Arundo donax.</title>
        <authorList>
            <person name="Barrero R.A."/>
            <person name="Guerrero F.D."/>
            <person name="Moolhuijzen P."/>
            <person name="Goolsby J.A."/>
            <person name="Tidwell J."/>
            <person name="Bellgard S.E."/>
            <person name="Bellgard M.I."/>
        </authorList>
    </citation>
    <scope>NUCLEOTIDE SEQUENCE</scope>
    <source>
        <tissue evidence="2">Shoot tissue taken approximately 20 cm above the soil surface</tissue>
    </source>
</reference>
<sequence>MAESAKRLGFGRVAGGGDDGRRNARLDCVGLRRKERGGSG</sequence>
<protein>
    <submittedName>
        <fullName evidence="2">Uncharacterized protein</fullName>
    </submittedName>
</protein>
<dbReference type="AlphaFoldDB" id="A0A0A9GA12"/>